<accession>A0A1Y2KAJ3</accession>
<dbReference type="PROSITE" id="PS51144">
    <property type="entry name" value="ALPHA_CA_2"/>
    <property type="match status" value="1"/>
</dbReference>
<dbReference type="GO" id="GO:0008270">
    <property type="term" value="F:zinc ion binding"/>
    <property type="evidence" value="ECO:0007669"/>
    <property type="project" value="InterPro"/>
</dbReference>
<evidence type="ECO:0000256" key="1">
    <source>
        <dbReference type="ARBA" id="ARBA00010718"/>
    </source>
</evidence>
<evidence type="ECO:0000256" key="4">
    <source>
        <dbReference type="ARBA" id="ARBA00022833"/>
    </source>
</evidence>
<evidence type="ECO:0000256" key="7">
    <source>
        <dbReference type="SAM" id="SignalP"/>
    </source>
</evidence>
<dbReference type="OrthoDB" id="5327615at2"/>
<dbReference type="InterPro" id="IPR001148">
    <property type="entry name" value="CA_dom"/>
</dbReference>
<dbReference type="SUPFAM" id="SSF51069">
    <property type="entry name" value="Carbonic anhydrase"/>
    <property type="match status" value="1"/>
</dbReference>
<dbReference type="PANTHER" id="PTHR18952:SF265">
    <property type="entry name" value="CARBONIC ANHYDRASE"/>
    <property type="match status" value="1"/>
</dbReference>
<gene>
    <name evidence="9" type="ORF">MAIT1_00167</name>
</gene>
<dbReference type="PANTHER" id="PTHR18952">
    <property type="entry name" value="CARBONIC ANHYDRASE"/>
    <property type="match status" value="1"/>
</dbReference>
<protein>
    <recommendedName>
        <fullName evidence="2">carbonic anhydrase</fullName>
        <ecNumber evidence="2">4.2.1.1</ecNumber>
    </recommendedName>
</protein>
<keyword evidence="7" id="KW-0732">Signal</keyword>
<evidence type="ECO:0000256" key="2">
    <source>
        <dbReference type="ARBA" id="ARBA00012925"/>
    </source>
</evidence>
<dbReference type="AlphaFoldDB" id="A0A1Y2KAJ3"/>
<dbReference type="SMART" id="SM01057">
    <property type="entry name" value="Carb_anhydrase"/>
    <property type="match status" value="1"/>
</dbReference>
<dbReference type="InterPro" id="IPR023561">
    <property type="entry name" value="Carbonic_anhydrase_a-class"/>
</dbReference>
<dbReference type="Pfam" id="PF00194">
    <property type="entry name" value="Carb_anhydrase"/>
    <property type="match status" value="1"/>
</dbReference>
<dbReference type="Proteomes" id="UP000194003">
    <property type="component" value="Unassembled WGS sequence"/>
</dbReference>
<comment type="catalytic activity">
    <reaction evidence="6">
        <text>hydrogencarbonate + H(+) = CO2 + H2O</text>
        <dbReference type="Rhea" id="RHEA:10748"/>
        <dbReference type="ChEBI" id="CHEBI:15377"/>
        <dbReference type="ChEBI" id="CHEBI:15378"/>
        <dbReference type="ChEBI" id="CHEBI:16526"/>
        <dbReference type="ChEBI" id="CHEBI:17544"/>
        <dbReference type="EC" id="4.2.1.1"/>
    </reaction>
</comment>
<keyword evidence="10" id="KW-1185">Reference proteome</keyword>
<dbReference type="EMBL" id="LVJN01000015">
    <property type="protein sequence ID" value="OSM06944.1"/>
    <property type="molecule type" value="Genomic_DNA"/>
</dbReference>
<proteinExistence type="inferred from homology"/>
<dbReference type="EC" id="4.2.1.1" evidence="2"/>
<comment type="caution">
    <text evidence="9">The sequence shown here is derived from an EMBL/GenBank/DDBJ whole genome shotgun (WGS) entry which is preliminary data.</text>
</comment>
<feature type="signal peptide" evidence="7">
    <location>
        <begin position="1"/>
        <end position="27"/>
    </location>
</feature>
<evidence type="ECO:0000313" key="10">
    <source>
        <dbReference type="Proteomes" id="UP000194003"/>
    </source>
</evidence>
<evidence type="ECO:0000256" key="6">
    <source>
        <dbReference type="ARBA" id="ARBA00048348"/>
    </source>
</evidence>
<evidence type="ECO:0000256" key="5">
    <source>
        <dbReference type="ARBA" id="ARBA00023239"/>
    </source>
</evidence>
<dbReference type="GO" id="GO:0004089">
    <property type="term" value="F:carbonate dehydratase activity"/>
    <property type="evidence" value="ECO:0007669"/>
    <property type="project" value="UniProtKB-EC"/>
</dbReference>
<dbReference type="InterPro" id="IPR036398">
    <property type="entry name" value="CA_dom_sf"/>
</dbReference>
<evidence type="ECO:0000256" key="3">
    <source>
        <dbReference type="ARBA" id="ARBA00022723"/>
    </source>
</evidence>
<keyword evidence="5" id="KW-0456">Lyase</keyword>
<feature type="chain" id="PRO_5012869926" description="carbonic anhydrase" evidence="7">
    <location>
        <begin position="28"/>
        <end position="254"/>
    </location>
</feature>
<name>A0A1Y2KAJ3_9PROT</name>
<sequence length="254" mass="28558">MMRKQVKRGSAALMALAAMGLTCVAWAKPDWSYEGEQRPANWAELNPDYALCRDGLAQSPVDLAGATDIGRVLVGLDYRTAPLTLRRANHALELVPANGGRIFLGHESYPLKFIRFHTPSEHTYNGERFPLEMQFFHEDLHQRRVVLSVFYIVGSESLPLARLAPHLPDTFASEKRMPLPHNIRTLIPFEPQMFRYNGSDTVPPCAEGVQWLIAQQPMTLEAGQLAQFQMLMGNNARPVQPLGQRMLITPNMNP</sequence>
<dbReference type="Gene3D" id="3.10.200.10">
    <property type="entry name" value="Alpha carbonic anhydrase"/>
    <property type="match status" value="1"/>
</dbReference>
<keyword evidence="3" id="KW-0479">Metal-binding</keyword>
<evidence type="ECO:0000313" key="9">
    <source>
        <dbReference type="EMBL" id="OSM06944.1"/>
    </source>
</evidence>
<feature type="domain" description="Alpha-carbonic anhydrase" evidence="8">
    <location>
        <begin position="29"/>
        <end position="254"/>
    </location>
</feature>
<dbReference type="STRING" id="1434232.MAIT1_00167"/>
<reference evidence="9 10" key="1">
    <citation type="journal article" date="2016" name="BMC Genomics">
        <title>Combined genomic and structural analyses of a cultured magnetotactic bacterium reveals its niche adaptation to a dynamic environment.</title>
        <authorList>
            <person name="Araujo A.C."/>
            <person name="Morillo V."/>
            <person name="Cypriano J."/>
            <person name="Teixeira L.C."/>
            <person name="Leao P."/>
            <person name="Lyra S."/>
            <person name="Almeida L.G."/>
            <person name="Bazylinski D.A."/>
            <person name="Vasconcellos A.T."/>
            <person name="Abreu F."/>
            <person name="Lins U."/>
        </authorList>
    </citation>
    <scope>NUCLEOTIDE SEQUENCE [LARGE SCALE GENOMIC DNA]</scope>
    <source>
        <strain evidence="9 10">IT-1</strain>
    </source>
</reference>
<comment type="similarity">
    <text evidence="1">Belongs to the alpha-carbonic anhydrase family.</text>
</comment>
<dbReference type="CDD" id="cd03124">
    <property type="entry name" value="alpha_CA_prokaryotic_like"/>
    <property type="match status" value="1"/>
</dbReference>
<dbReference type="InterPro" id="IPR041891">
    <property type="entry name" value="Alpha_CA_prokaryot-like"/>
</dbReference>
<organism evidence="9 10">
    <name type="scientific">Magnetofaba australis IT-1</name>
    <dbReference type="NCBI Taxonomy" id="1434232"/>
    <lineage>
        <taxon>Bacteria</taxon>
        <taxon>Pseudomonadati</taxon>
        <taxon>Pseudomonadota</taxon>
        <taxon>Magnetococcia</taxon>
        <taxon>Magnetococcales</taxon>
        <taxon>Magnetococcaceae</taxon>
        <taxon>Magnetofaba</taxon>
    </lineage>
</organism>
<dbReference type="RefSeq" id="WP_085440761.1">
    <property type="nucleotide sequence ID" value="NZ_LVJN01000015.1"/>
</dbReference>
<evidence type="ECO:0000259" key="8">
    <source>
        <dbReference type="PROSITE" id="PS51144"/>
    </source>
</evidence>
<keyword evidence="4" id="KW-0862">Zinc</keyword>